<comment type="caution">
    <text evidence="1">The sequence shown here is derived from an EMBL/GenBank/DDBJ whole genome shotgun (WGS) entry which is preliminary data.</text>
</comment>
<dbReference type="EMBL" id="BONQ01000129">
    <property type="protein sequence ID" value="GIG50378.1"/>
    <property type="molecule type" value="Genomic_DNA"/>
</dbReference>
<evidence type="ECO:0000313" key="1">
    <source>
        <dbReference type="EMBL" id="GIG50378.1"/>
    </source>
</evidence>
<proteinExistence type="predicted"/>
<dbReference type="AlphaFoldDB" id="A0A919PXD4"/>
<evidence type="ECO:0000313" key="2">
    <source>
        <dbReference type="Proteomes" id="UP000660611"/>
    </source>
</evidence>
<name>A0A919PXD4_9ACTN</name>
<dbReference type="RefSeq" id="WP_203852019.1">
    <property type="nucleotide sequence ID" value="NZ_BAAAVW010000027.1"/>
</dbReference>
<dbReference type="InterPro" id="IPR016024">
    <property type="entry name" value="ARM-type_fold"/>
</dbReference>
<reference evidence="1" key="1">
    <citation type="submission" date="2021-01" db="EMBL/GenBank/DDBJ databases">
        <title>Whole genome shotgun sequence of Dactylosporangium siamense NBRC 106093.</title>
        <authorList>
            <person name="Komaki H."/>
            <person name="Tamura T."/>
        </authorList>
    </citation>
    <scope>NUCLEOTIDE SEQUENCE</scope>
    <source>
        <strain evidence="1">NBRC 106093</strain>
    </source>
</reference>
<keyword evidence="2" id="KW-1185">Reference proteome</keyword>
<dbReference type="Proteomes" id="UP000660611">
    <property type="component" value="Unassembled WGS sequence"/>
</dbReference>
<sequence>MRHEDALAQTDWSAVEHACGVTPEVPEILSALLSDDAARRADALRDLYQLVHHQDTIYSATPPAVDFVLAVLEDPRTLLAVSTDPGSGAGTVPLRAALLDWLTSVMEAAADGFEAGDAADVAACRAARPDVYRAAWAMRTDPDPAVVSAALGTLPCLLDAPELVHHRPDVAAWLRDHGLARSDRRTRVLAVMTLTSWGYDTTRVLRHDQDAVVRAAAALSPALAADPDGTRAILEVLSTPPDAAWCQQVFPHFGRLFPFKLLPAAVDRATLDELVAALDVLLAVPPDGTYYGDWGTRLRAKAFPDGFPPPQPASPAQRALLDLIARHCFGPAAPPVWFGSDVRAALSELVPGGAVLLRAAAARSGTVLP</sequence>
<dbReference type="SUPFAM" id="SSF48371">
    <property type="entry name" value="ARM repeat"/>
    <property type="match status" value="1"/>
</dbReference>
<accession>A0A919PXD4</accession>
<organism evidence="1 2">
    <name type="scientific">Dactylosporangium siamense</name>
    <dbReference type="NCBI Taxonomy" id="685454"/>
    <lineage>
        <taxon>Bacteria</taxon>
        <taxon>Bacillati</taxon>
        <taxon>Actinomycetota</taxon>
        <taxon>Actinomycetes</taxon>
        <taxon>Micromonosporales</taxon>
        <taxon>Micromonosporaceae</taxon>
        <taxon>Dactylosporangium</taxon>
    </lineage>
</organism>
<protein>
    <recommendedName>
        <fullName evidence="3">HEAT repeat domain-containing protein</fullName>
    </recommendedName>
</protein>
<gene>
    <name evidence="1" type="ORF">Dsi01nite_084190</name>
</gene>
<evidence type="ECO:0008006" key="3">
    <source>
        <dbReference type="Google" id="ProtNLM"/>
    </source>
</evidence>